<protein>
    <submittedName>
        <fullName evidence="1">Uncharacterized protein</fullName>
    </submittedName>
</protein>
<evidence type="ECO:0000313" key="1">
    <source>
        <dbReference type="EMBL" id="KAJ0085554.1"/>
    </source>
</evidence>
<dbReference type="EMBL" id="CM047906">
    <property type="protein sequence ID" value="KAJ0085554.1"/>
    <property type="molecule type" value="Genomic_DNA"/>
</dbReference>
<proteinExistence type="predicted"/>
<keyword evidence="2" id="KW-1185">Reference proteome</keyword>
<comment type="caution">
    <text evidence="1">The sequence shown here is derived from an EMBL/GenBank/DDBJ whole genome shotgun (WGS) entry which is preliminary data.</text>
</comment>
<dbReference type="Proteomes" id="UP001164250">
    <property type="component" value="Chromosome 10"/>
</dbReference>
<name>A0ACC1ADZ5_9ROSI</name>
<reference evidence="2" key="1">
    <citation type="journal article" date="2023" name="G3 (Bethesda)">
        <title>Genome assembly and association tests identify interacting loci associated with vigor, precocity, and sex in interspecific pistachio rootstocks.</title>
        <authorList>
            <person name="Palmer W."/>
            <person name="Jacygrad E."/>
            <person name="Sagayaradj S."/>
            <person name="Cavanaugh K."/>
            <person name="Han R."/>
            <person name="Bertier L."/>
            <person name="Beede B."/>
            <person name="Kafkas S."/>
            <person name="Golino D."/>
            <person name="Preece J."/>
            <person name="Michelmore R."/>
        </authorList>
    </citation>
    <scope>NUCLEOTIDE SEQUENCE [LARGE SCALE GENOMIC DNA]</scope>
</reference>
<gene>
    <name evidence="1" type="ORF">Patl1_08055</name>
</gene>
<accession>A0ACC1ADZ5</accession>
<evidence type="ECO:0000313" key="2">
    <source>
        <dbReference type="Proteomes" id="UP001164250"/>
    </source>
</evidence>
<sequence length="485" mass="54633">MKKRVHFKLLDLLHLSSSVSANLLLSVLKMEEKPHKPHVLIVPYPAQGHINPMLQFAKRLLPKGIKSTLATTVSTFKAMQINPTNSIAIETFSDGFDEGGYSQAESLDAYVESLKRVGSETLSKLIKKLDENGQPVTAVVYDGFMPWALDVAKEFGLLGVVFFTQSCAVNNIYYHVYKGLIPLPLTETTVSIPGLPVLQASETPSFIHDFGSYPGYYHTVVNQFSNIDEADWVLFNTFYKLEETVVDWLAKQWKLGTIGPTLPSVYLDKRLEDDKDYEITLFKPKTDACMTWLNDKPKNSVVYVSFGSMAEAEEQQVEELAWGLKSSNCFFLWVVRETEDRKLPKKFKEETSEKGLVVSWCPQLEVLTHESIGCFVTHCGLNSVLEALSLGIPMVAMPQWTDQPTNAKFVKDVWRTGIRAWSDERGIVRREVVEICIKEVMEGEKGKEMKKNAKIWKNLAREAVDEGGSSDKAIDEFIGKILLCP</sequence>
<organism evidence="1 2">
    <name type="scientific">Pistacia atlantica</name>
    <dbReference type="NCBI Taxonomy" id="434234"/>
    <lineage>
        <taxon>Eukaryota</taxon>
        <taxon>Viridiplantae</taxon>
        <taxon>Streptophyta</taxon>
        <taxon>Embryophyta</taxon>
        <taxon>Tracheophyta</taxon>
        <taxon>Spermatophyta</taxon>
        <taxon>Magnoliopsida</taxon>
        <taxon>eudicotyledons</taxon>
        <taxon>Gunneridae</taxon>
        <taxon>Pentapetalae</taxon>
        <taxon>rosids</taxon>
        <taxon>malvids</taxon>
        <taxon>Sapindales</taxon>
        <taxon>Anacardiaceae</taxon>
        <taxon>Pistacia</taxon>
    </lineage>
</organism>